<feature type="domain" description="Poly A polymerase head" evidence="10">
    <location>
        <begin position="52"/>
        <end position="173"/>
    </location>
</feature>
<dbReference type="GO" id="GO:0000049">
    <property type="term" value="F:tRNA binding"/>
    <property type="evidence" value="ECO:0007669"/>
    <property type="project" value="TreeGrafter"/>
</dbReference>
<sequence>MSKGAGEGADHRAKDAAAGGDDGLTDAVVPAAWPGQPPAVTVLTALGAGAARYVGGAVRDALLGRPVQDIDIATVHGPETVIERVRAAGLAAHPTGLDHGTVTVVAEGHGFEVTTLRHDLATDGRYATVAFTDDWRADARRRDFTMNALYADAAGHIYDYTGGIADARSGRVRFIGDAAARIEEDGLRILRFFRFHAWYGAGAPDPAAVAACAAHRGLLGRLSAERVGGEVVRLLGAPDPGASVAAMARAGVLAAVLPVAASGAAAARLARLVARERQAGVAVAAERRLAALVGPEGADGTTPAAEKRARALGRSLRLSRAATARLGAALGAPPDLADPPGTADARTLAEAVYWDGRAAVVDRLLLDARLDDARSAAAVTAVGALACPRFPLGGRDLLALGLTPGPGVGRLLKRLERDWVAAGFAPDRERLLDRAAALIAGTGDASTPGDG</sequence>
<evidence type="ECO:0000259" key="11">
    <source>
        <dbReference type="Pfam" id="PF12627"/>
    </source>
</evidence>
<evidence type="ECO:0000256" key="8">
    <source>
        <dbReference type="RuleBase" id="RU003953"/>
    </source>
</evidence>
<dbReference type="OrthoDB" id="9805698at2"/>
<dbReference type="InterPro" id="IPR043519">
    <property type="entry name" value="NT_sf"/>
</dbReference>
<keyword evidence="3" id="KW-0819">tRNA processing</keyword>
<accession>A0A4R2PAP7</accession>
<dbReference type="Gene3D" id="1.10.3090.10">
    <property type="entry name" value="cca-adding enzyme, domain 2"/>
    <property type="match status" value="1"/>
</dbReference>
<dbReference type="InterPro" id="IPR050264">
    <property type="entry name" value="Bact_CCA-adding_enz_type3_sf"/>
</dbReference>
<evidence type="ECO:0000256" key="1">
    <source>
        <dbReference type="ARBA" id="ARBA00001946"/>
    </source>
</evidence>
<keyword evidence="4" id="KW-0548">Nucleotidyltransferase</keyword>
<evidence type="ECO:0000256" key="4">
    <source>
        <dbReference type="ARBA" id="ARBA00022695"/>
    </source>
</evidence>
<dbReference type="EMBL" id="SLXO01000011">
    <property type="protein sequence ID" value="TCP31458.1"/>
    <property type="molecule type" value="Genomic_DNA"/>
</dbReference>
<evidence type="ECO:0000256" key="5">
    <source>
        <dbReference type="ARBA" id="ARBA00022723"/>
    </source>
</evidence>
<evidence type="ECO:0000256" key="7">
    <source>
        <dbReference type="ARBA" id="ARBA00022842"/>
    </source>
</evidence>
<gene>
    <name evidence="12" type="ORF">EV659_11126</name>
</gene>
<dbReference type="GO" id="GO:0016779">
    <property type="term" value="F:nucleotidyltransferase activity"/>
    <property type="evidence" value="ECO:0007669"/>
    <property type="project" value="UniProtKB-KW"/>
</dbReference>
<dbReference type="Proteomes" id="UP000295399">
    <property type="component" value="Unassembled WGS sequence"/>
</dbReference>
<dbReference type="RefSeq" id="WP_132709271.1">
    <property type="nucleotide sequence ID" value="NZ_JACIGF010000011.1"/>
</dbReference>
<evidence type="ECO:0000256" key="2">
    <source>
        <dbReference type="ARBA" id="ARBA00022679"/>
    </source>
</evidence>
<dbReference type="Pfam" id="PF01743">
    <property type="entry name" value="PolyA_pol"/>
    <property type="match status" value="1"/>
</dbReference>
<dbReference type="InParanoid" id="A0A4R2PAP7"/>
<name>A0A4R2PAP7_RHOSA</name>
<dbReference type="GO" id="GO:0008033">
    <property type="term" value="P:tRNA processing"/>
    <property type="evidence" value="ECO:0007669"/>
    <property type="project" value="UniProtKB-KW"/>
</dbReference>
<comment type="caution">
    <text evidence="12">The sequence shown here is derived from an EMBL/GenBank/DDBJ whole genome shotgun (WGS) entry which is preliminary data.</text>
</comment>
<dbReference type="GO" id="GO:0046872">
    <property type="term" value="F:metal ion binding"/>
    <property type="evidence" value="ECO:0007669"/>
    <property type="project" value="UniProtKB-KW"/>
</dbReference>
<reference evidence="12 13" key="1">
    <citation type="submission" date="2019-03" db="EMBL/GenBank/DDBJ databases">
        <title>Genomic Encyclopedia of Type Strains, Phase IV (KMG-IV): sequencing the most valuable type-strain genomes for metagenomic binning, comparative biology and taxonomic classification.</title>
        <authorList>
            <person name="Goeker M."/>
        </authorList>
    </citation>
    <scope>NUCLEOTIDE SEQUENCE [LARGE SCALE GENOMIC DNA]</scope>
    <source>
        <strain evidence="12 13">DSM 2132</strain>
    </source>
</reference>
<comment type="similarity">
    <text evidence="8">Belongs to the tRNA nucleotidyltransferase/poly(A) polymerase family.</text>
</comment>
<dbReference type="AlphaFoldDB" id="A0A4R2PAP7"/>
<dbReference type="SUPFAM" id="SSF81301">
    <property type="entry name" value="Nucleotidyltransferase"/>
    <property type="match status" value="1"/>
</dbReference>
<comment type="cofactor">
    <cofactor evidence="1">
        <name>Mg(2+)</name>
        <dbReference type="ChEBI" id="CHEBI:18420"/>
    </cofactor>
</comment>
<evidence type="ECO:0000256" key="9">
    <source>
        <dbReference type="SAM" id="MobiDB-lite"/>
    </source>
</evidence>
<evidence type="ECO:0000256" key="6">
    <source>
        <dbReference type="ARBA" id="ARBA00022741"/>
    </source>
</evidence>
<keyword evidence="7" id="KW-0460">Magnesium</keyword>
<keyword evidence="5" id="KW-0479">Metal-binding</keyword>
<dbReference type="InterPro" id="IPR032828">
    <property type="entry name" value="PolyA_RNA-bd"/>
</dbReference>
<organism evidence="12 13">
    <name type="scientific">Rhodothalassium salexigens DSM 2132</name>
    <dbReference type="NCBI Taxonomy" id="1188247"/>
    <lineage>
        <taxon>Bacteria</taxon>
        <taxon>Pseudomonadati</taxon>
        <taxon>Pseudomonadota</taxon>
        <taxon>Alphaproteobacteria</taxon>
        <taxon>Rhodothalassiales</taxon>
        <taxon>Rhodothalassiaceae</taxon>
        <taxon>Rhodothalassium</taxon>
    </lineage>
</organism>
<evidence type="ECO:0000259" key="10">
    <source>
        <dbReference type="Pfam" id="PF01743"/>
    </source>
</evidence>
<keyword evidence="6" id="KW-0547">Nucleotide-binding</keyword>
<dbReference type="Gene3D" id="3.30.460.10">
    <property type="entry name" value="Beta Polymerase, domain 2"/>
    <property type="match status" value="1"/>
</dbReference>
<protein>
    <submittedName>
        <fullName evidence="12">Poly(A) polymerase</fullName>
    </submittedName>
</protein>
<dbReference type="PANTHER" id="PTHR46173">
    <property type="entry name" value="CCA TRNA NUCLEOTIDYLTRANSFERASE 1, MITOCHONDRIAL"/>
    <property type="match status" value="1"/>
</dbReference>
<feature type="region of interest" description="Disordered" evidence="9">
    <location>
        <begin position="1"/>
        <end position="21"/>
    </location>
</feature>
<keyword evidence="8" id="KW-0694">RNA-binding</keyword>
<dbReference type="InterPro" id="IPR002646">
    <property type="entry name" value="PolA_pol_head_dom"/>
</dbReference>
<feature type="domain" description="tRNA nucleotidyltransferase/poly(A) polymerase RNA and SrmB- binding" evidence="11">
    <location>
        <begin position="205"/>
        <end position="260"/>
    </location>
</feature>
<evidence type="ECO:0000313" key="13">
    <source>
        <dbReference type="Proteomes" id="UP000295399"/>
    </source>
</evidence>
<dbReference type="PANTHER" id="PTHR46173:SF1">
    <property type="entry name" value="CCA TRNA NUCLEOTIDYLTRANSFERASE 1, MITOCHONDRIAL"/>
    <property type="match status" value="1"/>
</dbReference>
<proteinExistence type="inferred from homology"/>
<keyword evidence="13" id="KW-1185">Reference proteome</keyword>
<evidence type="ECO:0000256" key="3">
    <source>
        <dbReference type="ARBA" id="ARBA00022694"/>
    </source>
</evidence>
<dbReference type="GO" id="GO:0000166">
    <property type="term" value="F:nucleotide binding"/>
    <property type="evidence" value="ECO:0007669"/>
    <property type="project" value="UniProtKB-KW"/>
</dbReference>
<dbReference type="SUPFAM" id="SSF81891">
    <property type="entry name" value="Poly A polymerase C-terminal region-like"/>
    <property type="match status" value="1"/>
</dbReference>
<evidence type="ECO:0000313" key="12">
    <source>
        <dbReference type="EMBL" id="TCP31458.1"/>
    </source>
</evidence>
<dbReference type="CDD" id="cd05398">
    <property type="entry name" value="NT_ClassII-CCAase"/>
    <property type="match status" value="1"/>
</dbReference>
<dbReference type="Pfam" id="PF12627">
    <property type="entry name" value="PolyA_pol_RNAbd"/>
    <property type="match status" value="1"/>
</dbReference>
<keyword evidence="2 8" id="KW-0808">Transferase</keyword>